<organism evidence="1 2">
    <name type="scientific">Dreissena polymorpha</name>
    <name type="common">Zebra mussel</name>
    <name type="synonym">Mytilus polymorpha</name>
    <dbReference type="NCBI Taxonomy" id="45954"/>
    <lineage>
        <taxon>Eukaryota</taxon>
        <taxon>Metazoa</taxon>
        <taxon>Spiralia</taxon>
        <taxon>Lophotrochozoa</taxon>
        <taxon>Mollusca</taxon>
        <taxon>Bivalvia</taxon>
        <taxon>Autobranchia</taxon>
        <taxon>Heteroconchia</taxon>
        <taxon>Euheterodonta</taxon>
        <taxon>Imparidentia</taxon>
        <taxon>Neoheterodontei</taxon>
        <taxon>Myida</taxon>
        <taxon>Dreissenoidea</taxon>
        <taxon>Dreissenidae</taxon>
        <taxon>Dreissena</taxon>
    </lineage>
</organism>
<proteinExistence type="predicted"/>
<sequence>MAYEASVPQAQPAHLRNPSMGYPAYLKHSLRTCAIRAWATQRTSSTACAPAQSEHGYEASVPQAQPAHLRNPSMGYAFLSFQRTLASS</sequence>
<accession>A0A9D4GZZ1</accession>
<dbReference type="AlphaFoldDB" id="A0A9D4GZZ1"/>
<comment type="caution">
    <text evidence="1">The sequence shown here is derived from an EMBL/GenBank/DDBJ whole genome shotgun (WGS) entry which is preliminary data.</text>
</comment>
<dbReference type="Proteomes" id="UP000828390">
    <property type="component" value="Unassembled WGS sequence"/>
</dbReference>
<evidence type="ECO:0000313" key="1">
    <source>
        <dbReference type="EMBL" id="KAH3826764.1"/>
    </source>
</evidence>
<protein>
    <submittedName>
        <fullName evidence="1">Uncharacterized protein</fullName>
    </submittedName>
</protein>
<reference evidence="1" key="1">
    <citation type="journal article" date="2019" name="bioRxiv">
        <title>The Genome of the Zebra Mussel, Dreissena polymorpha: A Resource for Invasive Species Research.</title>
        <authorList>
            <person name="McCartney M.A."/>
            <person name="Auch B."/>
            <person name="Kono T."/>
            <person name="Mallez S."/>
            <person name="Zhang Y."/>
            <person name="Obille A."/>
            <person name="Becker A."/>
            <person name="Abrahante J.E."/>
            <person name="Garbe J."/>
            <person name="Badalamenti J.P."/>
            <person name="Herman A."/>
            <person name="Mangelson H."/>
            <person name="Liachko I."/>
            <person name="Sullivan S."/>
            <person name="Sone E.D."/>
            <person name="Koren S."/>
            <person name="Silverstein K.A.T."/>
            <person name="Beckman K.B."/>
            <person name="Gohl D.M."/>
        </authorList>
    </citation>
    <scope>NUCLEOTIDE SEQUENCE</scope>
    <source>
        <strain evidence="1">Duluth1</strain>
        <tissue evidence="1">Whole animal</tissue>
    </source>
</reference>
<reference evidence="1" key="2">
    <citation type="submission" date="2020-11" db="EMBL/GenBank/DDBJ databases">
        <authorList>
            <person name="McCartney M.A."/>
            <person name="Auch B."/>
            <person name="Kono T."/>
            <person name="Mallez S."/>
            <person name="Becker A."/>
            <person name="Gohl D.M."/>
            <person name="Silverstein K.A.T."/>
            <person name="Koren S."/>
            <person name="Bechman K.B."/>
            <person name="Herman A."/>
            <person name="Abrahante J.E."/>
            <person name="Garbe J."/>
        </authorList>
    </citation>
    <scope>NUCLEOTIDE SEQUENCE</scope>
    <source>
        <strain evidence="1">Duluth1</strain>
        <tissue evidence="1">Whole animal</tissue>
    </source>
</reference>
<keyword evidence="2" id="KW-1185">Reference proteome</keyword>
<name>A0A9D4GZZ1_DREPO</name>
<dbReference type="EMBL" id="JAIWYP010000005">
    <property type="protein sequence ID" value="KAH3826764.1"/>
    <property type="molecule type" value="Genomic_DNA"/>
</dbReference>
<evidence type="ECO:0000313" key="2">
    <source>
        <dbReference type="Proteomes" id="UP000828390"/>
    </source>
</evidence>
<gene>
    <name evidence="1" type="ORF">DPMN_128674</name>
</gene>